<evidence type="ECO:0000313" key="3">
    <source>
        <dbReference type="EMBL" id="CAD7254483.1"/>
    </source>
</evidence>
<dbReference type="GO" id="GO:0005829">
    <property type="term" value="C:cytosol"/>
    <property type="evidence" value="ECO:0007669"/>
    <property type="project" value="TreeGrafter"/>
</dbReference>
<dbReference type="Gene3D" id="3.40.1160.10">
    <property type="entry name" value="Acetylglutamate kinase-like"/>
    <property type="match status" value="1"/>
</dbReference>
<proteinExistence type="inferred from homology"/>
<dbReference type="PANTHER" id="PTHR21499">
    <property type="entry name" value="ASPARTATE KINASE"/>
    <property type="match status" value="1"/>
</dbReference>
<feature type="non-terminal residue" evidence="3">
    <location>
        <position position="1"/>
    </location>
</feature>
<dbReference type="AlphaFoldDB" id="A0A7R9AID6"/>
<dbReference type="PANTHER" id="PTHR21499:SF59">
    <property type="entry name" value="ASPARTOKINASE"/>
    <property type="match status" value="1"/>
</dbReference>
<accession>A0A7R9AID6</accession>
<dbReference type="EMBL" id="CAJPEV010009928">
    <property type="protein sequence ID" value="CAG0905848.1"/>
    <property type="molecule type" value="Genomic_DNA"/>
</dbReference>
<gene>
    <name evidence="3" type="ORF">DSTB1V02_LOCUS14229</name>
</gene>
<sequence>FIAADKQGITTTLGRGGSDYTAAIVGAALGADEIQIWTDVNGVMSADPNKVRNAITLDSMTYNEAMEMCYFGAKVIHPPTIVPALEKNIPLRIKNSFHPEQDGTFISKKAAKSNHTVKGITSIE</sequence>
<keyword evidence="4" id="KW-1185">Reference proteome</keyword>
<dbReference type="SUPFAM" id="SSF53633">
    <property type="entry name" value="Carbamate kinase-like"/>
    <property type="match status" value="1"/>
</dbReference>
<organism evidence="3">
    <name type="scientific">Darwinula stevensoni</name>
    <dbReference type="NCBI Taxonomy" id="69355"/>
    <lineage>
        <taxon>Eukaryota</taxon>
        <taxon>Metazoa</taxon>
        <taxon>Ecdysozoa</taxon>
        <taxon>Arthropoda</taxon>
        <taxon>Crustacea</taxon>
        <taxon>Oligostraca</taxon>
        <taxon>Ostracoda</taxon>
        <taxon>Podocopa</taxon>
        <taxon>Podocopida</taxon>
        <taxon>Darwinulocopina</taxon>
        <taxon>Darwinuloidea</taxon>
        <taxon>Darwinulidae</taxon>
        <taxon>Darwinula</taxon>
    </lineage>
</organism>
<dbReference type="Pfam" id="PF00696">
    <property type="entry name" value="AA_kinase"/>
    <property type="match status" value="1"/>
</dbReference>
<reference evidence="3" key="1">
    <citation type="submission" date="2020-11" db="EMBL/GenBank/DDBJ databases">
        <authorList>
            <person name="Tran Van P."/>
        </authorList>
    </citation>
    <scope>NUCLEOTIDE SEQUENCE</scope>
</reference>
<dbReference type="GO" id="GO:0009090">
    <property type="term" value="P:homoserine biosynthetic process"/>
    <property type="evidence" value="ECO:0007669"/>
    <property type="project" value="TreeGrafter"/>
</dbReference>
<feature type="domain" description="Aspartate/glutamate/uridylate kinase" evidence="2">
    <location>
        <begin position="2"/>
        <end position="95"/>
    </location>
</feature>
<dbReference type="GO" id="GO:0004072">
    <property type="term" value="F:aspartate kinase activity"/>
    <property type="evidence" value="ECO:0007669"/>
    <property type="project" value="TreeGrafter"/>
</dbReference>
<dbReference type="EMBL" id="LR909446">
    <property type="protein sequence ID" value="CAD7254483.1"/>
    <property type="molecule type" value="Genomic_DNA"/>
</dbReference>
<protein>
    <recommendedName>
        <fullName evidence="2">Aspartate/glutamate/uridylate kinase domain-containing protein</fullName>
    </recommendedName>
</protein>
<name>A0A7R9AID6_9CRUS</name>
<dbReference type="InterPro" id="IPR036393">
    <property type="entry name" value="AceGlu_kinase-like_sf"/>
</dbReference>
<dbReference type="GO" id="GO:0009089">
    <property type="term" value="P:lysine biosynthetic process via diaminopimelate"/>
    <property type="evidence" value="ECO:0007669"/>
    <property type="project" value="TreeGrafter"/>
</dbReference>
<feature type="non-terminal residue" evidence="3">
    <location>
        <position position="124"/>
    </location>
</feature>
<dbReference type="OrthoDB" id="5548170at2759"/>
<evidence type="ECO:0000259" key="2">
    <source>
        <dbReference type="Pfam" id="PF00696"/>
    </source>
</evidence>
<evidence type="ECO:0000256" key="1">
    <source>
        <dbReference type="ARBA" id="ARBA00010122"/>
    </source>
</evidence>
<dbReference type="InterPro" id="IPR001048">
    <property type="entry name" value="Asp/Glu/Uridylate_kinase"/>
</dbReference>
<comment type="similarity">
    <text evidence="1">Belongs to the aspartokinase family.</text>
</comment>
<dbReference type="Proteomes" id="UP000677054">
    <property type="component" value="Unassembled WGS sequence"/>
</dbReference>
<evidence type="ECO:0000313" key="4">
    <source>
        <dbReference type="Proteomes" id="UP000677054"/>
    </source>
</evidence>